<dbReference type="OrthoDB" id="2375888at2"/>
<organism evidence="18 19">
    <name type="scientific">Estrella lausannensis</name>
    <dbReference type="NCBI Taxonomy" id="483423"/>
    <lineage>
        <taxon>Bacteria</taxon>
        <taxon>Pseudomonadati</taxon>
        <taxon>Chlamydiota</taxon>
        <taxon>Chlamydiia</taxon>
        <taxon>Parachlamydiales</taxon>
        <taxon>Candidatus Criblamydiaceae</taxon>
        <taxon>Estrella</taxon>
    </lineage>
</organism>
<sequence length="120" mass="13710">MSSEPTLKEIQKEWHGSYRAYAIGFMSSIILTILSFSMVLLKLLEGKALMVVITGLALIQAVFQLRFFLHLGEEPKPKWESLTFYLMLIILLIVAIGSLWIMFDLNDRMMPAMGKEMGHD</sequence>
<keyword evidence="11 17" id="KW-0472">Membrane</keyword>
<evidence type="ECO:0000256" key="10">
    <source>
        <dbReference type="ARBA" id="ARBA00023002"/>
    </source>
</evidence>
<keyword evidence="5" id="KW-0813">Transport</keyword>
<evidence type="ECO:0000256" key="7">
    <source>
        <dbReference type="ARBA" id="ARBA00022692"/>
    </source>
</evidence>
<feature type="transmembrane region" description="Helical" evidence="17">
    <location>
        <begin position="48"/>
        <end position="69"/>
    </location>
</feature>
<dbReference type="Proteomes" id="UP000220251">
    <property type="component" value="Unassembled WGS sequence"/>
</dbReference>
<evidence type="ECO:0000256" key="14">
    <source>
        <dbReference type="ARBA" id="ARBA00030211"/>
    </source>
</evidence>
<name>A0A0H5DPR9_9BACT</name>
<dbReference type="RefSeq" id="WP_098038322.1">
    <property type="nucleotide sequence ID" value="NZ_CWGJ01000012.1"/>
</dbReference>
<evidence type="ECO:0000313" key="19">
    <source>
        <dbReference type="Proteomes" id="UP000220251"/>
    </source>
</evidence>
<feature type="transmembrane region" description="Helical" evidence="17">
    <location>
        <begin position="81"/>
        <end position="103"/>
    </location>
</feature>
<feature type="transmembrane region" description="Helical" evidence="17">
    <location>
        <begin position="20"/>
        <end position="41"/>
    </location>
</feature>
<dbReference type="AlphaFoldDB" id="A0A0H5DPR9"/>
<evidence type="ECO:0000256" key="9">
    <source>
        <dbReference type="ARBA" id="ARBA00022989"/>
    </source>
</evidence>
<dbReference type="GO" id="GO:0015078">
    <property type="term" value="F:proton transmembrane transporter activity"/>
    <property type="evidence" value="ECO:0007669"/>
    <property type="project" value="TreeGrafter"/>
</dbReference>
<dbReference type="InterPro" id="IPR005171">
    <property type="entry name" value="Cyt_c_oxidase_su4_prok"/>
</dbReference>
<dbReference type="EMBL" id="CWGJ01000012">
    <property type="protein sequence ID" value="CRX38467.1"/>
    <property type="molecule type" value="Genomic_DNA"/>
</dbReference>
<dbReference type="GO" id="GO:0009486">
    <property type="term" value="F:cytochrome bo3 ubiquinol oxidase activity"/>
    <property type="evidence" value="ECO:0007669"/>
    <property type="project" value="InterPro"/>
</dbReference>
<dbReference type="NCBIfam" id="TIGR02847">
    <property type="entry name" value="CyoD"/>
    <property type="match status" value="1"/>
</dbReference>
<comment type="similarity">
    <text evidence="2">Belongs to the cytochrome c oxidase bacterial subunit 4 family.</text>
</comment>
<gene>
    <name evidence="18" type="primary">cyoD</name>
    <name evidence="18" type="ORF">ELAC_1124</name>
</gene>
<evidence type="ECO:0000313" key="18">
    <source>
        <dbReference type="EMBL" id="CRX38467.1"/>
    </source>
</evidence>
<dbReference type="InterPro" id="IPR014210">
    <property type="entry name" value="Cyt_o_ubiqinol_oxidase_su4"/>
</dbReference>
<evidence type="ECO:0000256" key="8">
    <source>
        <dbReference type="ARBA" id="ARBA00022982"/>
    </source>
</evidence>
<evidence type="ECO:0000256" key="12">
    <source>
        <dbReference type="ARBA" id="ARBA00025694"/>
    </source>
</evidence>
<evidence type="ECO:0000256" key="1">
    <source>
        <dbReference type="ARBA" id="ARBA00004651"/>
    </source>
</evidence>
<dbReference type="GO" id="GO:0015990">
    <property type="term" value="P:electron transport coupled proton transport"/>
    <property type="evidence" value="ECO:0007669"/>
    <property type="project" value="InterPro"/>
</dbReference>
<comment type="subcellular location">
    <subcellularLocation>
        <location evidence="1">Cell membrane</location>
        <topology evidence="1">Multi-pass membrane protein</topology>
    </subcellularLocation>
</comment>
<evidence type="ECO:0000256" key="2">
    <source>
        <dbReference type="ARBA" id="ARBA00008079"/>
    </source>
</evidence>
<keyword evidence="7 17" id="KW-0812">Transmembrane</keyword>
<dbReference type="PANTHER" id="PTHR36835:SF1">
    <property type="entry name" value="CYTOCHROME BO(3) UBIQUINOL OXIDASE SUBUNIT 4"/>
    <property type="match status" value="1"/>
</dbReference>
<keyword evidence="6" id="KW-1003">Cell membrane</keyword>
<dbReference type="InterPro" id="IPR050968">
    <property type="entry name" value="Cytochrome_c_oxidase_bac_sub4"/>
</dbReference>
<comment type="subunit">
    <text evidence="3">Heterooctamer of two A chains, two B chains, two C chains and two D chains.</text>
</comment>
<dbReference type="GO" id="GO:0009319">
    <property type="term" value="C:cytochrome o ubiquinol oxidase complex"/>
    <property type="evidence" value="ECO:0007669"/>
    <property type="project" value="TreeGrafter"/>
</dbReference>
<dbReference type="PANTHER" id="PTHR36835">
    <property type="entry name" value="CYTOCHROME BO(3) UBIQUINOL OXIDASE SUBUNIT 4"/>
    <property type="match status" value="1"/>
</dbReference>
<evidence type="ECO:0000256" key="13">
    <source>
        <dbReference type="ARBA" id="ARBA00030071"/>
    </source>
</evidence>
<evidence type="ECO:0000256" key="6">
    <source>
        <dbReference type="ARBA" id="ARBA00022475"/>
    </source>
</evidence>
<evidence type="ECO:0000256" key="4">
    <source>
        <dbReference type="ARBA" id="ARBA00014689"/>
    </source>
</evidence>
<keyword evidence="10 18" id="KW-0560">Oxidoreductase</keyword>
<evidence type="ECO:0000256" key="17">
    <source>
        <dbReference type="SAM" id="Phobius"/>
    </source>
</evidence>
<evidence type="ECO:0000256" key="15">
    <source>
        <dbReference type="ARBA" id="ARBA00031887"/>
    </source>
</evidence>
<accession>A0A0H5DPR9</accession>
<reference evidence="19" key="1">
    <citation type="submission" date="2015-06" db="EMBL/GenBank/DDBJ databases">
        <authorList>
            <person name="Bertelli C."/>
        </authorList>
    </citation>
    <scope>NUCLEOTIDE SEQUENCE [LARGE SCALE GENOMIC DNA]</scope>
    <source>
        <strain evidence="19">CRIB-30</strain>
    </source>
</reference>
<dbReference type="Pfam" id="PF03626">
    <property type="entry name" value="COX4_pro"/>
    <property type="match status" value="1"/>
</dbReference>
<dbReference type="GO" id="GO:0019646">
    <property type="term" value="P:aerobic electron transport chain"/>
    <property type="evidence" value="ECO:0007669"/>
    <property type="project" value="TreeGrafter"/>
</dbReference>
<evidence type="ECO:0000256" key="16">
    <source>
        <dbReference type="ARBA" id="ARBA00032185"/>
    </source>
</evidence>
<keyword evidence="19" id="KW-1185">Reference proteome</keyword>
<keyword evidence="8" id="KW-0249">Electron transport</keyword>
<keyword evidence="9 17" id="KW-1133">Transmembrane helix</keyword>
<evidence type="ECO:0000256" key="11">
    <source>
        <dbReference type="ARBA" id="ARBA00023136"/>
    </source>
</evidence>
<proteinExistence type="inferred from homology"/>
<dbReference type="GO" id="GO:0005886">
    <property type="term" value="C:plasma membrane"/>
    <property type="evidence" value="ECO:0007669"/>
    <property type="project" value="UniProtKB-SubCell"/>
</dbReference>
<evidence type="ECO:0000256" key="3">
    <source>
        <dbReference type="ARBA" id="ARBA00011700"/>
    </source>
</evidence>
<evidence type="ECO:0000256" key="5">
    <source>
        <dbReference type="ARBA" id="ARBA00022448"/>
    </source>
</evidence>
<protein>
    <recommendedName>
        <fullName evidence="4">Cytochrome bo(3) ubiquinol oxidase subunit 4</fullName>
    </recommendedName>
    <alternativeName>
        <fullName evidence="16">Cytochrome o ubiquinol oxidase subunit 4</fullName>
    </alternativeName>
    <alternativeName>
        <fullName evidence="13">Oxidase bo(3) subunit 4</fullName>
    </alternativeName>
    <alternativeName>
        <fullName evidence="14">Ubiquinol oxidase polypeptide IV</fullName>
    </alternativeName>
    <alternativeName>
        <fullName evidence="15">Ubiquinol oxidase subunit 4</fullName>
    </alternativeName>
</protein>
<comment type="function">
    <text evidence="12">Cytochrome bo(3) ubiquinol terminal oxidase is the component of the aerobic respiratory chain of E.coli that predominates when cells are grown at high aeration. Has proton pump activity across the membrane in addition to electron transfer, pumping 2 protons/electron.</text>
</comment>